<keyword evidence="3" id="KW-0805">Transcription regulation</keyword>
<dbReference type="GO" id="GO:0006950">
    <property type="term" value="P:response to stress"/>
    <property type="evidence" value="ECO:0007669"/>
    <property type="project" value="TreeGrafter"/>
</dbReference>
<dbReference type="EMBL" id="FCOE02000015">
    <property type="protein sequence ID" value="SAK76271.1"/>
    <property type="molecule type" value="Genomic_DNA"/>
</dbReference>
<dbReference type="GO" id="GO:0005737">
    <property type="term" value="C:cytoplasm"/>
    <property type="evidence" value="ECO:0007669"/>
    <property type="project" value="UniProtKB-SubCell"/>
</dbReference>
<reference evidence="7" key="1">
    <citation type="submission" date="2016-01" db="EMBL/GenBank/DDBJ databases">
        <authorList>
            <person name="Peeters C."/>
        </authorList>
    </citation>
    <scope>NUCLEOTIDE SEQUENCE [LARGE SCALE GENOMIC DNA]</scope>
    <source>
        <strain evidence="7">LMG 29323</strain>
    </source>
</reference>
<dbReference type="PROSITE" id="PS50995">
    <property type="entry name" value="HTH_MARR_2"/>
    <property type="match status" value="1"/>
</dbReference>
<dbReference type="InterPro" id="IPR055166">
    <property type="entry name" value="Transc_reg_Sar_Rot_HTH"/>
</dbReference>
<proteinExistence type="predicted"/>
<evidence type="ECO:0000259" key="6">
    <source>
        <dbReference type="PROSITE" id="PS50995"/>
    </source>
</evidence>
<dbReference type="AlphaFoldDB" id="A0A158C1Z7"/>
<accession>A0A158C1Z7</accession>
<dbReference type="RefSeq" id="WP_061176840.1">
    <property type="nucleotide sequence ID" value="NZ_FCOE02000015.1"/>
</dbReference>
<dbReference type="STRING" id="1777141.AWB80_04452"/>
<keyword evidence="5" id="KW-0804">Transcription</keyword>
<gene>
    <name evidence="7" type="ORF">AWB80_04452</name>
</gene>
<dbReference type="Proteomes" id="UP000054911">
    <property type="component" value="Unassembled WGS sequence"/>
</dbReference>
<keyword evidence="4" id="KW-0238">DNA-binding</keyword>
<dbReference type="OrthoDB" id="9806864at2"/>
<dbReference type="PRINTS" id="PR00598">
    <property type="entry name" value="HTHMARR"/>
</dbReference>
<dbReference type="CDD" id="cd00090">
    <property type="entry name" value="HTH_ARSR"/>
    <property type="match status" value="1"/>
</dbReference>
<dbReference type="SMART" id="SM00347">
    <property type="entry name" value="HTH_MARR"/>
    <property type="match status" value="1"/>
</dbReference>
<dbReference type="Pfam" id="PF22381">
    <property type="entry name" value="Staph_reg_Sar_Rot"/>
    <property type="match status" value="1"/>
</dbReference>
<dbReference type="InterPro" id="IPR036388">
    <property type="entry name" value="WH-like_DNA-bd_sf"/>
</dbReference>
<dbReference type="InterPro" id="IPR011991">
    <property type="entry name" value="ArsR-like_HTH"/>
</dbReference>
<dbReference type="Gene3D" id="1.10.10.10">
    <property type="entry name" value="Winged helix-like DNA-binding domain superfamily/Winged helix DNA-binding domain"/>
    <property type="match status" value="1"/>
</dbReference>
<comment type="subcellular location">
    <subcellularLocation>
        <location evidence="1">Cytoplasm</location>
    </subcellularLocation>
</comment>
<keyword evidence="2" id="KW-0963">Cytoplasm</keyword>
<feature type="domain" description="HTH marR-type" evidence="6">
    <location>
        <begin position="15"/>
        <end position="153"/>
    </location>
</feature>
<organism evidence="7 8">
    <name type="scientific">Caballeronia pedi</name>
    <dbReference type="NCBI Taxonomy" id="1777141"/>
    <lineage>
        <taxon>Bacteria</taxon>
        <taxon>Pseudomonadati</taxon>
        <taxon>Pseudomonadota</taxon>
        <taxon>Betaproteobacteria</taxon>
        <taxon>Burkholderiales</taxon>
        <taxon>Burkholderiaceae</taxon>
        <taxon>Caballeronia</taxon>
    </lineage>
</organism>
<evidence type="ECO:0000256" key="1">
    <source>
        <dbReference type="ARBA" id="ARBA00004496"/>
    </source>
</evidence>
<dbReference type="FunFam" id="1.10.10.10:FF:000163">
    <property type="entry name" value="MarR family transcriptional regulator"/>
    <property type="match status" value="1"/>
</dbReference>
<evidence type="ECO:0000256" key="5">
    <source>
        <dbReference type="ARBA" id="ARBA00023163"/>
    </source>
</evidence>
<keyword evidence="8" id="KW-1185">Reference proteome</keyword>
<sequence length="153" mass="17219">MTSPDASPDFPLELDQQLCFALYSTSLAMTKAYKPLLEKLGLTYPQYLTMLVLWEADDLTVKDIAARLALDSATMTPLLKRLEAQGYVERVRGVEDERQVHIRLTDVGRDLKRAARAIPPEIYCASGSDADAMLRLRDDLVRLRASLNEYLDA</sequence>
<evidence type="ECO:0000256" key="3">
    <source>
        <dbReference type="ARBA" id="ARBA00023015"/>
    </source>
</evidence>
<name>A0A158C1Z7_9BURK</name>
<dbReference type="GO" id="GO:0003677">
    <property type="term" value="F:DNA binding"/>
    <property type="evidence" value="ECO:0007669"/>
    <property type="project" value="UniProtKB-KW"/>
</dbReference>
<dbReference type="InterPro" id="IPR000835">
    <property type="entry name" value="HTH_MarR-typ"/>
</dbReference>
<dbReference type="InterPro" id="IPR039422">
    <property type="entry name" value="MarR/SlyA-like"/>
</dbReference>
<dbReference type="GO" id="GO:0003700">
    <property type="term" value="F:DNA-binding transcription factor activity"/>
    <property type="evidence" value="ECO:0007669"/>
    <property type="project" value="InterPro"/>
</dbReference>
<evidence type="ECO:0000313" key="7">
    <source>
        <dbReference type="EMBL" id="SAK76271.1"/>
    </source>
</evidence>
<dbReference type="PANTHER" id="PTHR33164">
    <property type="entry name" value="TRANSCRIPTIONAL REGULATOR, MARR FAMILY"/>
    <property type="match status" value="1"/>
</dbReference>
<dbReference type="InterPro" id="IPR036390">
    <property type="entry name" value="WH_DNA-bd_sf"/>
</dbReference>
<evidence type="ECO:0000313" key="8">
    <source>
        <dbReference type="Proteomes" id="UP000054911"/>
    </source>
</evidence>
<protein>
    <submittedName>
        <fullName evidence="7">MarR family transcriptional regulator</fullName>
    </submittedName>
</protein>
<comment type="caution">
    <text evidence="7">The sequence shown here is derived from an EMBL/GenBank/DDBJ whole genome shotgun (WGS) entry which is preliminary data.</text>
</comment>
<evidence type="ECO:0000256" key="2">
    <source>
        <dbReference type="ARBA" id="ARBA00022490"/>
    </source>
</evidence>
<dbReference type="PANTHER" id="PTHR33164:SF5">
    <property type="entry name" value="ORGANIC HYDROPEROXIDE RESISTANCE TRANSCRIPTIONAL REGULATOR"/>
    <property type="match status" value="1"/>
</dbReference>
<evidence type="ECO:0000256" key="4">
    <source>
        <dbReference type="ARBA" id="ARBA00023125"/>
    </source>
</evidence>
<dbReference type="SUPFAM" id="SSF46785">
    <property type="entry name" value="Winged helix' DNA-binding domain"/>
    <property type="match status" value="1"/>
</dbReference>